<evidence type="ECO:0000256" key="1">
    <source>
        <dbReference type="ARBA" id="ARBA00007734"/>
    </source>
</evidence>
<evidence type="ECO:0000259" key="2">
    <source>
        <dbReference type="Pfam" id="PF01464"/>
    </source>
</evidence>
<gene>
    <name evidence="3" type="ORF">HXM93_05390</name>
</gene>
<accession>A0A930GWZ3</accession>
<dbReference type="Gene3D" id="1.10.530.10">
    <property type="match status" value="1"/>
</dbReference>
<proteinExistence type="inferred from homology"/>
<feature type="domain" description="Transglycosylase SLT" evidence="2">
    <location>
        <begin position="69"/>
        <end position="172"/>
    </location>
</feature>
<dbReference type="InterPro" id="IPR000189">
    <property type="entry name" value="Transglyc_AS"/>
</dbReference>
<dbReference type="Proteomes" id="UP000709351">
    <property type="component" value="Unassembled WGS sequence"/>
</dbReference>
<reference evidence="3" key="1">
    <citation type="submission" date="2020-04" db="EMBL/GenBank/DDBJ databases">
        <title>Deep metagenomics examines the oral microbiome during advanced dental caries in children, revealing novel taxa and co-occurrences with host molecules.</title>
        <authorList>
            <person name="Baker J.L."/>
            <person name="Morton J.T."/>
            <person name="Dinis M."/>
            <person name="Alvarez R."/>
            <person name="Tran N.C."/>
            <person name="Knight R."/>
            <person name="Edlund A."/>
        </authorList>
    </citation>
    <scope>NUCLEOTIDE SEQUENCE</scope>
    <source>
        <strain evidence="3">JCVI_24_bin.2</strain>
    </source>
</reference>
<organism evidence="3 4">
    <name type="scientific">Oribacterium parvum</name>
    <dbReference type="NCBI Taxonomy" id="1501329"/>
    <lineage>
        <taxon>Bacteria</taxon>
        <taxon>Bacillati</taxon>
        <taxon>Bacillota</taxon>
        <taxon>Clostridia</taxon>
        <taxon>Lachnospirales</taxon>
        <taxon>Lachnospiraceae</taxon>
        <taxon>Oribacterium</taxon>
    </lineage>
</organism>
<evidence type="ECO:0000313" key="3">
    <source>
        <dbReference type="EMBL" id="MBF1283949.1"/>
    </source>
</evidence>
<comment type="caution">
    <text evidence="3">The sequence shown here is derived from an EMBL/GenBank/DDBJ whole genome shotgun (WGS) entry which is preliminary data.</text>
</comment>
<sequence>MDLFPLQSGLQGVVRGVQNNPIQGLSQAGDALSFRDVLSTTVRGGSLQGTNAFTKASALPGRAAQYESIFDEASRTYGVSKSLLLAVAKQESNFNPNSVSHAGAQGIMQLMPGTAKTLGVKNAFDPYENIMGGAKLLRDNIKSFGSVPLALAAYNAGPGAVKKYGGVPPYKETQDYVRKIMADLGDNAYQAKSHFNYKGDQGGSSSAYSESNLGLGGGNGIFGNNSLLSFLGSSGGNSLLLSGVMQSLLTQSLLQGRQREAAAGDGDNSTVTLDRQSFQSLVSLLQIQMMMPSRIGETGERI</sequence>
<dbReference type="GO" id="GO:0016020">
    <property type="term" value="C:membrane"/>
    <property type="evidence" value="ECO:0007669"/>
    <property type="project" value="InterPro"/>
</dbReference>
<protein>
    <submittedName>
        <fullName evidence="3">Lytic transglycosylase domain-containing protein</fullName>
    </submittedName>
</protein>
<comment type="similarity">
    <text evidence="1">Belongs to the transglycosylase Slt family.</text>
</comment>
<dbReference type="GO" id="GO:0000270">
    <property type="term" value="P:peptidoglycan metabolic process"/>
    <property type="evidence" value="ECO:0007669"/>
    <property type="project" value="InterPro"/>
</dbReference>
<dbReference type="GO" id="GO:0008933">
    <property type="term" value="F:peptidoglycan lytic transglycosylase activity"/>
    <property type="evidence" value="ECO:0007669"/>
    <property type="project" value="InterPro"/>
</dbReference>
<evidence type="ECO:0000313" key="4">
    <source>
        <dbReference type="Proteomes" id="UP000709351"/>
    </source>
</evidence>
<dbReference type="InterPro" id="IPR008258">
    <property type="entry name" value="Transglycosylase_SLT_dom_1"/>
</dbReference>
<dbReference type="Pfam" id="PF01464">
    <property type="entry name" value="SLT"/>
    <property type="match status" value="1"/>
</dbReference>
<dbReference type="CDD" id="cd00254">
    <property type="entry name" value="LT-like"/>
    <property type="match status" value="1"/>
</dbReference>
<dbReference type="AlphaFoldDB" id="A0A930GWZ3"/>
<dbReference type="PROSITE" id="PS00922">
    <property type="entry name" value="TRANSGLYCOSYLASE"/>
    <property type="match status" value="1"/>
</dbReference>
<dbReference type="PANTHER" id="PTHR37423">
    <property type="entry name" value="SOLUBLE LYTIC MUREIN TRANSGLYCOSYLASE-RELATED"/>
    <property type="match status" value="1"/>
</dbReference>
<name>A0A930GWZ3_9FIRM</name>
<dbReference type="EMBL" id="JABZRD010000307">
    <property type="protein sequence ID" value="MBF1283949.1"/>
    <property type="molecule type" value="Genomic_DNA"/>
</dbReference>
<dbReference type="SUPFAM" id="SSF53955">
    <property type="entry name" value="Lysozyme-like"/>
    <property type="match status" value="1"/>
</dbReference>
<dbReference type="PANTHER" id="PTHR37423:SF2">
    <property type="entry name" value="MEMBRANE-BOUND LYTIC MUREIN TRANSGLYCOSYLASE C"/>
    <property type="match status" value="1"/>
</dbReference>
<dbReference type="InterPro" id="IPR023346">
    <property type="entry name" value="Lysozyme-like_dom_sf"/>
</dbReference>